<sequence>MDIDELDALLLDDYDPFSKDTNDTNDPKAKDNETTFDPLAATNGKRSSDDAPSAKKRQKFKRLNADVLLSDKGLPRLRHEAPWLKFQGKGHEDADLRKLIDYYTIWAHSLYPRLQFRDFSRKVLNATQEARVKYTLNQWQDEYYEKQSVLNENNPDKTTTAEDDDNDDDDDDDEDEDRPTEETNVPVERNNNSESDDSDEDNDLFLDYLTGVRTDVNDTPLFSTSTNVTVNKNLEEESTHETTATSTQQQSNNPMIRSIDNSIQEDPKEQHSNIQLDKKDNQDEEEDDDEPLFLNITNNRKAKRIIQDDDSDMSE</sequence>
<feature type="region of interest" description="Disordered" evidence="7">
    <location>
        <begin position="14"/>
        <end position="58"/>
    </location>
</feature>
<evidence type="ECO:0000256" key="2">
    <source>
        <dbReference type="ARBA" id="ARBA00006075"/>
    </source>
</evidence>
<dbReference type="GO" id="GO:0031297">
    <property type="term" value="P:replication fork processing"/>
    <property type="evidence" value="ECO:0007669"/>
    <property type="project" value="UniProtKB-UniRule"/>
</dbReference>
<feature type="compositionally biased region" description="Acidic residues" evidence="7">
    <location>
        <begin position="161"/>
        <end position="179"/>
    </location>
</feature>
<dbReference type="GO" id="GO:0006974">
    <property type="term" value="P:DNA damage response"/>
    <property type="evidence" value="ECO:0007669"/>
    <property type="project" value="UniProtKB-KW"/>
</dbReference>
<evidence type="ECO:0000256" key="7">
    <source>
        <dbReference type="SAM" id="MobiDB-lite"/>
    </source>
</evidence>
<dbReference type="AlphaFoldDB" id="A0AAD5L055"/>
<evidence type="ECO:0000256" key="1">
    <source>
        <dbReference type="ARBA" id="ARBA00004123"/>
    </source>
</evidence>
<dbReference type="EMBL" id="JAIXMP010000001">
    <property type="protein sequence ID" value="KAI9278732.1"/>
    <property type="molecule type" value="Genomic_DNA"/>
</dbReference>
<evidence type="ECO:0000313" key="10">
    <source>
        <dbReference type="Proteomes" id="UP001209540"/>
    </source>
</evidence>
<keyword evidence="3 6" id="KW-0227">DNA damage</keyword>
<dbReference type="InterPro" id="IPR012923">
    <property type="entry name" value="Csm3"/>
</dbReference>
<evidence type="ECO:0000256" key="5">
    <source>
        <dbReference type="ARBA" id="ARBA00023306"/>
    </source>
</evidence>
<dbReference type="PANTHER" id="PTHR13220">
    <property type="entry name" value="TIMELESS INTERACTING-RELATED"/>
    <property type="match status" value="1"/>
</dbReference>
<feature type="compositionally biased region" description="Polar residues" evidence="7">
    <location>
        <begin position="252"/>
        <end position="264"/>
    </location>
</feature>
<reference evidence="9" key="2">
    <citation type="submission" date="2023-02" db="EMBL/GenBank/DDBJ databases">
        <authorList>
            <consortium name="DOE Joint Genome Institute"/>
            <person name="Mondo S.J."/>
            <person name="Chang Y."/>
            <person name="Wang Y."/>
            <person name="Ahrendt S."/>
            <person name="Andreopoulos W."/>
            <person name="Barry K."/>
            <person name="Beard J."/>
            <person name="Benny G.L."/>
            <person name="Blankenship S."/>
            <person name="Bonito G."/>
            <person name="Cuomo C."/>
            <person name="Desiro A."/>
            <person name="Gervers K.A."/>
            <person name="Hundley H."/>
            <person name="Kuo A."/>
            <person name="LaButti K."/>
            <person name="Lang B.F."/>
            <person name="Lipzen A."/>
            <person name="O'Donnell K."/>
            <person name="Pangilinan J."/>
            <person name="Reynolds N."/>
            <person name="Sandor L."/>
            <person name="Smith M.W."/>
            <person name="Tsang A."/>
            <person name="Grigoriev I.V."/>
            <person name="Stajich J.E."/>
            <person name="Spatafora J.W."/>
        </authorList>
    </citation>
    <scope>NUCLEOTIDE SEQUENCE</scope>
    <source>
        <strain evidence="9">RSA 2281</strain>
    </source>
</reference>
<dbReference type="GO" id="GO:0043111">
    <property type="term" value="P:replication fork arrest"/>
    <property type="evidence" value="ECO:0007669"/>
    <property type="project" value="TreeGrafter"/>
</dbReference>
<reference evidence="9" key="1">
    <citation type="journal article" date="2022" name="IScience">
        <title>Evolution of zygomycete secretomes and the origins of terrestrial fungal ecologies.</title>
        <authorList>
            <person name="Chang Y."/>
            <person name="Wang Y."/>
            <person name="Mondo S."/>
            <person name="Ahrendt S."/>
            <person name="Andreopoulos W."/>
            <person name="Barry K."/>
            <person name="Beard J."/>
            <person name="Benny G.L."/>
            <person name="Blankenship S."/>
            <person name="Bonito G."/>
            <person name="Cuomo C."/>
            <person name="Desiro A."/>
            <person name="Gervers K.A."/>
            <person name="Hundley H."/>
            <person name="Kuo A."/>
            <person name="LaButti K."/>
            <person name="Lang B.F."/>
            <person name="Lipzen A."/>
            <person name="O'Donnell K."/>
            <person name="Pangilinan J."/>
            <person name="Reynolds N."/>
            <person name="Sandor L."/>
            <person name="Smith M.E."/>
            <person name="Tsang A."/>
            <person name="Grigoriev I.V."/>
            <person name="Stajich J.E."/>
            <person name="Spatafora J.W."/>
        </authorList>
    </citation>
    <scope>NUCLEOTIDE SEQUENCE</scope>
    <source>
        <strain evidence="9">RSA 2281</strain>
    </source>
</reference>
<feature type="compositionally biased region" description="Low complexity" evidence="7">
    <location>
        <begin position="241"/>
        <end position="251"/>
    </location>
</feature>
<dbReference type="GO" id="GO:0031298">
    <property type="term" value="C:replication fork protection complex"/>
    <property type="evidence" value="ECO:0007669"/>
    <property type="project" value="TreeGrafter"/>
</dbReference>
<feature type="region of interest" description="Disordered" evidence="7">
    <location>
        <begin position="235"/>
        <end position="295"/>
    </location>
</feature>
<dbReference type="GO" id="GO:0000076">
    <property type="term" value="P:DNA replication checkpoint signaling"/>
    <property type="evidence" value="ECO:0007669"/>
    <property type="project" value="UniProtKB-UniRule"/>
</dbReference>
<feature type="region of interest" description="Disordered" evidence="7">
    <location>
        <begin position="147"/>
        <end position="203"/>
    </location>
</feature>
<evidence type="ECO:0000256" key="3">
    <source>
        <dbReference type="ARBA" id="ARBA00022763"/>
    </source>
</evidence>
<feature type="domain" description="Chromosome segregation in meiosis protein 3" evidence="8">
    <location>
        <begin position="63"/>
        <end position="142"/>
    </location>
</feature>
<feature type="compositionally biased region" description="Basic and acidic residues" evidence="7">
    <location>
        <begin position="16"/>
        <end position="33"/>
    </location>
</feature>
<organism evidence="9 10">
    <name type="scientific">Phascolomyces articulosus</name>
    <dbReference type="NCBI Taxonomy" id="60185"/>
    <lineage>
        <taxon>Eukaryota</taxon>
        <taxon>Fungi</taxon>
        <taxon>Fungi incertae sedis</taxon>
        <taxon>Mucoromycota</taxon>
        <taxon>Mucoromycotina</taxon>
        <taxon>Mucoromycetes</taxon>
        <taxon>Mucorales</taxon>
        <taxon>Lichtheimiaceae</taxon>
        <taxon>Phascolomyces</taxon>
    </lineage>
</organism>
<feature type="compositionally biased region" description="Acidic residues" evidence="7">
    <location>
        <begin position="194"/>
        <end position="203"/>
    </location>
</feature>
<keyword evidence="4 6" id="KW-0539">Nucleus</keyword>
<proteinExistence type="inferred from homology"/>
<dbReference type="PANTHER" id="PTHR13220:SF11">
    <property type="entry name" value="TIMELESS-INTERACTING PROTEIN"/>
    <property type="match status" value="1"/>
</dbReference>
<accession>A0AAD5L055</accession>
<evidence type="ECO:0000256" key="6">
    <source>
        <dbReference type="RuleBase" id="RU366049"/>
    </source>
</evidence>
<comment type="caution">
    <text evidence="9">The sequence shown here is derived from an EMBL/GenBank/DDBJ whole genome shotgun (WGS) entry which is preliminary data.</text>
</comment>
<feature type="compositionally biased region" description="Acidic residues" evidence="7">
    <location>
        <begin position="282"/>
        <end position="291"/>
    </location>
</feature>
<dbReference type="GO" id="GO:0003677">
    <property type="term" value="F:DNA binding"/>
    <property type="evidence" value="ECO:0007669"/>
    <property type="project" value="TreeGrafter"/>
</dbReference>
<evidence type="ECO:0000313" key="9">
    <source>
        <dbReference type="EMBL" id="KAI9278732.1"/>
    </source>
</evidence>
<evidence type="ECO:0000259" key="8">
    <source>
        <dbReference type="Pfam" id="PF07962"/>
    </source>
</evidence>
<protein>
    <recommendedName>
        <fullName evidence="6">Chromosome segregation in meiosis protein</fullName>
    </recommendedName>
</protein>
<gene>
    <name evidence="9" type="ORF">BDA99DRAFT_14591</name>
</gene>
<keyword evidence="10" id="KW-1185">Reference proteome</keyword>
<dbReference type="Pfam" id="PF07962">
    <property type="entry name" value="Swi3"/>
    <property type="match status" value="1"/>
</dbReference>
<comment type="similarity">
    <text evidence="2 6">Belongs to the CSM3 family.</text>
</comment>
<dbReference type="InterPro" id="IPR040038">
    <property type="entry name" value="TIPIN/Csm3/Swi3"/>
</dbReference>
<comment type="function">
    <text evidence="6">Plays an important role in the control of DNA replication and the maintenance of replication fork stability.</text>
</comment>
<feature type="compositionally biased region" description="Basic and acidic residues" evidence="7">
    <location>
        <begin position="265"/>
        <end position="281"/>
    </location>
</feature>
<comment type="subcellular location">
    <subcellularLocation>
        <location evidence="1 6">Nucleus</location>
    </subcellularLocation>
</comment>
<name>A0AAD5L055_9FUNG</name>
<dbReference type="Proteomes" id="UP001209540">
    <property type="component" value="Unassembled WGS sequence"/>
</dbReference>
<keyword evidence="5 6" id="KW-0131">Cell cycle</keyword>
<evidence type="ECO:0000256" key="4">
    <source>
        <dbReference type="ARBA" id="ARBA00023242"/>
    </source>
</evidence>